<keyword evidence="2" id="KW-1185">Reference proteome</keyword>
<evidence type="ECO:0000313" key="2">
    <source>
        <dbReference type="Proteomes" id="UP000076927"/>
    </source>
</evidence>
<evidence type="ECO:0000313" key="1">
    <source>
        <dbReference type="EMBL" id="ANE46183.1"/>
    </source>
</evidence>
<dbReference type="Proteomes" id="UP000076927">
    <property type="component" value="Chromosome"/>
</dbReference>
<dbReference type="STRING" id="1178515.SY83_07760"/>
<gene>
    <name evidence="1" type="ORF">SY83_07760</name>
</gene>
<dbReference type="OrthoDB" id="2433869at2"/>
<proteinExistence type="predicted"/>
<organism evidence="1 2">
    <name type="scientific">Paenibacillus swuensis</name>
    <dbReference type="NCBI Taxonomy" id="1178515"/>
    <lineage>
        <taxon>Bacteria</taxon>
        <taxon>Bacillati</taxon>
        <taxon>Bacillota</taxon>
        <taxon>Bacilli</taxon>
        <taxon>Bacillales</taxon>
        <taxon>Paenibacillaceae</taxon>
        <taxon>Paenibacillus</taxon>
    </lineage>
</organism>
<dbReference type="EMBL" id="CP011388">
    <property type="protein sequence ID" value="ANE46183.1"/>
    <property type="molecule type" value="Genomic_DNA"/>
</dbReference>
<dbReference type="RefSeq" id="WP_068605707.1">
    <property type="nucleotide sequence ID" value="NZ_CP011388.1"/>
</dbReference>
<reference evidence="1 2" key="1">
    <citation type="submission" date="2015-01" db="EMBL/GenBank/DDBJ databases">
        <title>Paenibacillus swuensis/DY6/whole genome sequencing.</title>
        <authorList>
            <person name="Kim M.K."/>
            <person name="Srinivasan S."/>
            <person name="Lee J.-J."/>
        </authorList>
    </citation>
    <scope>NUCLEOTIDE SEQUENCE [LARGE SCALE GENOMIC DNA]</scope>
    <source>
        <strain evidence="1 2">DY6</strain>
    </source>
</reference>
<name>A0A172THC7_9BACL</name>
<dbReference type="AlphaFoldDB" id="A0A172THC7"/>
<sequence>MKRYWLSLLIGVLIITGLGMYYTANAINTLPDFVLEKVTGKEEEGKSILLGGRYEGRLKSIEMSVDQAGSTYVGSHPLFDDILNREFYNYYKVETDALINNYKGFMRGKGDITALLNHNDYLIYADVSSYREKNAYIQITTLEKQSGVGKKFKVDIPDGESIRWISVHDVQLTDSEIHILANPSRMGPNNGKQVIRYYDYVVNLESGALVRTVQLEVPVKLGSNERLEYSFYHPNDNVTQQEQYFMLQVRHSRGTDNNNGRSSTLLSRQLWYYSYQSQKILPIKESLVHWNNENRATDPEQLDDYSTLTLEDNKVSGANVEESSLSLWAFNLDTGQALKRTGTIYAKDYDAVKFHSARTRGDKVYVLAYKWKDPWVDPIVLVFDIHNGTLLYKGEVTEKGSNSKDKNDLNIYALHLKS</sequence>
<dbReference type="KEGG" id="pswu:SY83_07760"/>
<accession>A0A172THC7</accession>
<dbReference type="PATRIC" id="fig|1178515.4.peg.1540"/>
<protein>
    <submittedName>
        <fullName evidence="1">Uncharacterized protein</fullName>
    </submittedName>
</protein>